<comment type="caution">
    <text evidence="6">The sequence shown here is derived from an EMBL/GenBank/DDBJ whole genome shotgun (WGS) entry which is preliminary data.</text>
</comment>
<sequence>MNKADLIAKLAPKLNINQDEARVVLNSVLEVITEALVEDKNIRLVDFGTFSVKQRAERMGHNPQTGERLKIEAKQIVTFKQGKALGEQFIVKPKPKPKGKVKKKLKID</sequence>
<dbReference type="InterPro" id="IPR010992">
    <property type="entry name" value="IHF-like_DNA-bd_dom_sf"/>
</dbReference>
<organism evidence="6 7">
    <name type="scientific">Acinetobacter rongchengensis</name>
    <dbReference type="NCBI Taxonomy" id="2419601"/>
    <lineage>
        <taxon>Bacteria</taxon>
        <taxon>Pseudomonadati</taxon>
        <taxon>Pseudomonadota</taxon>
        <taxon>Gammaproteobacteria</taxon>
        <taxon>Moraxellales</taxon>
        <taxon>Moraxellaceae</taxon>
        <taxon>Acinetobacter</taxon>
    </lineage>
</organism>
<dbReference type="Pfam" id="PF00216">
    <property type="entry name" value="Bac_DNA_binding"/>
    <property type="match status" value="1"/>
</dbReference>
<comment type="similarity">
    <text evidence="2 5">Belongs to the bacterial histone-like protein family.</text>
</comment>
<evidence type="ECO:0000256" key="2">
    <source>
        <dbReference type="ARBA" id="ARBA00010529"/>
    </source>
</evidence>
<dbReference type="EMBL" id="RAXT01000122">
    <property type="protein sequence ID" value="RKG30776.1"/>
    <property type="molecule type" value="Genomic_DNA"/>
</dbReference>
<dbReference type="PANTHER" id="PTHR33175">
    <property type="entry name" value="DNA-BINDING PROTEIN HU"/>
    <property type="match status" value="1"/>
</dbReference>
<evidence type="ECO:0000313" key="7">
    <source>
        <dbReference type="Proteomes" id="UP000280405"/>
    </source>
</evidence>
<dbReference type="GO" id="GO:0030261">
    <property type="term" value="P:chromosome condensation"/>
    <property type="evidence" value="ECO:0007669"/>
    <property type="project" value="UniProtKB-KW"/>
</dbReference>
<dbReference type="RefSeq" id="WP_120385375.1">
    <property type="nucleotide sequence ID" value="NZ_RAXT01000122.1"/>
</dbReference>
<protein>
    <submittedName>
        <fullName evidence="6">HU family DNA-binding protein</fullName>
    </submittedName>
</protein>
<dbReference type="InterPro" id="IPR000119">
    <property type="entry name" value="Hist_DNA-bd"/>
</dbReference>
<dbReference type="AlphaFoldDB" id="A0A3A8EBB5"/>
<dbReference type="Gene3D" id="4.10.520.10">
    <property type="entry name" value="IHF-like DNA-binding proteins"/>
    <property type="match status" value="1"/>
</dbReference>
<dbReference type="CDD" id="cd13831">
    <property type="entry name" value="HU"/>
    <property type="match status" value="1"/>
</dbReference>
<evidence type="ECO:0000313" key="6">
    <source>
        <dbReference type="EMBL" id="RKG30776.1"/>
    </source>
</evidence>
<evidence type="ECO:0000256" key="5">
    <source>
        <dbReference type="RuleBase" id="RU003939"/>
    </source>
</evidence>
<dbReference type="GO" id="GO:0030527">
    <property type="term" value="F:structural constituent of chromatin"/>
    <property type="evidence" value="ECO:0007669"/>
    <property type="project" value="InterPro"/>
</dbReference>
<evidence type="ECO:0000256" key="3">
    <source>
        <dbReference type="ARBA" id="ARBA00023067"/>
    </source>
</evidence>
<proteinExistence type="inferred from homology"/>
<evidence type="ECO:0000256" key="4">
    <source>
        <dbReference type="ARBA" id="ARBA00023125"/>
    </source>
</evidence>
<comment type="function">
    <text evidence="1">Histone-like DNA-binding protein which is capable of wrapping DNA to stabilize it, and thus to prevent its denaturation under extreme environmental conditions.</text>
</comment>
<accession>A0A3A8EBB5</accession>
<name>A0A3A8EBB5_9GAMM</name>
<keyword evidence="7" id="KW-1185">Reference proteome</keyword>
<keyword evidence="4 6" id="KW-0238">DNA-binding</keyword>
<dbReference type="OrthoDB" id="6710515at2"/>
<dbReference type="PRINTS" id="PR01727">
    <property type="entry name" value="DNABINDINGHU"/>
</dbReference>
<evidence type="ECO:0000256" key="1">
    <source>
        <dbReference type="ARBA" id="ARBA00003819"/>
    </source>
</evidence>
<dbReference type="GO" id="GO:0005829">
    <property type="term" value="C:cytosol"/>
    <property type="evidence" value="ECO:0007669"/>
    <property type="project" value="TreeGrafter"/>
</dbReference>
<keyword evidence="3" id="KW-0226">DNA condensation</keyword>
<dbReference type="Proteomes" id="UP000280405">
    <property type="component" value="Unassembled WGS sequence"/>
</dbReference>
<dbReference type="PANTHER" id="PTHR33175:SF3">
    <property type="entry name" value="DNA-BINDING PROTEIN HU-BETA"/>
    <property type="match status" value="1"/>
</dbReference>
<dbReference type="SUPFAM" id="SSF47729">
    <property type="entry name" value="IHF-like DNA-binding proteins"/>
    <property type="match status" value="1"/>
</dbReference>
<dbReference type="SMART" id="SM00411">
    <property type="entry name" value="BHL"/>
    <property type="match status" value="1"/>
</dbReference>
<dbReference type="GO" id="GO:0003677">
    <property type="term" value="F:DNA binding"/>
    <property type="evidence" value="ECO:0007669"/>
    <property type="project" value="UniProtKB-KW"/>
</dbReference>
<reference evidence="6 7" key="1">
    <citation type="submission" date="2018-09" db="EMBL/GenBank/DDBJ databases">
        <title>The draft genome of Acinetobacter spp. strains.</title>
        <authorList>
            <person name="Qin J."/>
            <person name="Feng Y."/>
            <person name="Zong Z."/>
        </authorList>
    </citation>
    <scope>NUCLEOTIDE SEQUENCE [LARGE SCALE GENOMIC DNA]</scope>
    <source>
        <strain evidence="6 7">WCHAc060115</strain>
    </source>
</reference>
<gene>
    <name evidence="6" type="ORF">D7V20_18885</name>
</gene>